<name>A0A9P5U4V7_9AGAR</name>
<protein>
    <recommendedName>
        <fullName evidence="2">Lsm14-like N-terminal domain-containing protein</fullName>
    </recommendedName>
</protein>
<dbReference type="SMART" id="SM01271">
    <property type="entry name" value="LSM14"/>
    <property type="match status" value="1"/>
</dbReference>
<dbReference type="InterPro" id="IPR025609">
    <property type="entry name" value="Lsm14-like_N"/>
</dbReference>
<proteinExistence type="predicted"/>
<organism evidence="3 4">
    <name type="scientific">Rhodocollybia butyracea</name>
    <dbReference type="NCBI Taxonomy" id="206335"/>
    <lineage>
        <taxon>Eukaryota</taxon>
        <taxon>Fungi</taxon>
        <taxon>Dikarya</taxon>
        <taxon>Basidiomycota</taxon>
        <taxon>Agaricomycotina</taxon>
        <taxon>Agaricomycetes</taxon>
        <taxon>Agaricomycetidae</taxon>
        <taxon>Agaricales</taxon>
        <taxon>Marasmiineae</taxon>
        <taxon>Omphalotaceae</taxon>
        <taxon>Rhodocollybia</taxon>
    </lineage>
</organism>
<dbReference type="PANTHER" id="PTHR13586:SF0">
    <property type="entry name" value="TRAILER HITCH, ISOFORM H"/>
    <property type="match status" value="1"/>
</dbReference>
<evidence type="ECO:0000313" key="4">
    <source>
        <dbReference type="Proteomes" id="UP000772434"/>
    </source>
</evidence>
<accession>A0A9P5U4V7</accession>
<dbReference type="PANTHER" id="PTHR13586">
    <property type="entry name" value="SCD6 PROTEIN-RELATED"/>
    <property type="match status" value="1"/>
</dbReference>
<dbReference type="InterPro" id="IPR010920">
    <property type="entry name" value="LSM_dom_sf"/>
</dbReference>
<dbReference type="Gene3D" id="2.30.30.100">
    <property type="match status" value="1"/>
</dbReference>
<dbReference type="SUPFAM" id="SSF50182">
    <property type="entry name" value="Sm-like ribonucleoproteins"/>
    <property type="match status" value="1"/>
</dbReference>
<feature type="compositionally biased region" description="Polar residues" evidence="1">
    <location>
        <begin position="128"/>
        <end position="138"/>
    </location>
</feature>
<reference evidence="3" key="1">
    <citation type="submission" date="2020-11" db="EMBL/GenBank/DDBJ databases">
        <authorList>
            <consortium name="DOE Joint Genome Institute"/>
            <person name="Ahrendt S."/>
            <person name="Riley R."/>
            <person name="Andreopoulos W."/>
            <person name="Labutti K."/>
            <person name="Pangilinan J."/>
            <person name="Ruiz-Duenas F.J."/>
            <person name="Barrasa J.M."/>
            <person name="Sanchez-Garcia M."/>
            <person name="Camarero S."/>
            <person name="Miyauchi S."/>
            <person name="Serrano A."/>
            <person name="Linde D."/>
            <person name="Babiker R."/>
            <person name="Drula E."/>
            <person name="Ayuso-Fernandez I."/>
            <person name="Pacheco R."/>
            <person name="Padilla G."/>
            <person name="Ferreira P."/>
            <person name="Barriuso J."/>
            <person name="Kellner H."/>
            <person name="Castanera R."/>
            <person name="Alfaro M."/>
            <person name="Ramirez L."/>
            <person name="Pisabarro A.G."/>
            <person name="Kuo A."/>
            <person name="Tritt A."/>
            <person name="Lipzen A."/>
            <person name="He G."/>
            <person name="Yan M."/>
            <person name="Ng V."/>
            <person name="Cullen D."/>
            <person name="Martin F."/>
            <person name="Rosso M.-N."/>
            <person name="Henrissat B."/>
            <person name="Hibbett D."/>
            <person name="Martinez A.T."/>
            <person name="Grigoriev I.V."/>
        </authorList>
    </citation>
    <scope>NUCLEOTIDE SEQUENCE</scope>
    <source>
        <strain evidence="3">AH 40177</strain>
    </source>
</reference>
<dbReference type="EMBL" id="JADNRY010000093">
    <property type="protein sequence ID" value="KAF9066047.1"/>
    <property type="molecule type" value="Genomic_DNA"/>
</dbReference>
<feature type="region of interest" description="Disordered" evidence="1">
    <location>
        <begin position="105"/>
        <end position="141"/>
    </location>
</feature>
<evidence type="ECO:0000256" key="1">
    <source>
        <dbReference type="SAM" id="MobiDB-lite"/>
    </source>
</evidence>
<dbReference type="OrthoDB" id="21539at2759"/>
<evidence type="ECO:0000313" key="3">
    <source>
        <dbReference type="EMBL" id="KAF9066047.1"/>
    </source>
</evidence>
<dbReference type="GO" id="GO:0003729">
    <property type="term" value="F:mRNA binding"/>
    <property type="evidence" value="ECO:0007669"/>
    <property type="project" value="TreeGrafter"/>
</dbReference>
<keyword evidence="4" id="KW-1185">Reference proteome</keyword>
<evidence type="ECO:0000259" key="2">
    <source>
        <dbReference type="SMART" id="SM01271"/>
    </source>
</evidence>
<dbReference type="AlphaFoldDB" id="A0A9P5U4V7"/>
<dbReference type="Proteomes" id="UP000772434">
    <property type="component" value="Unassembled WGS sequence"/>
</dbReference>
<dbReference type="GO" id="GO:0033962">
    <property type="term" value="P:P-body assembly"/>
    <property type="evidence" value="ECO:0007669"/>
    <property type="project" value="TreeGrafter"/>
</dbReference>
<dbReference type="Pfam" id="PF12701">
    <property type="entry name" value="LSM14"/>
    <property type="match status" value="1"/>
</dbReference>
<feature type="domain" description="Lsm14-like N-terminal" evidence="2">
    <location>
        <begin position="19"/>
        <end position="103"/>
    </location>
</feature>
<sequence length="202" mass="22891">MALSFIGYVFGQRKGRLVLTRLFPRKPISLISHSDVRYRGILAGIDPAASTIQLSKVYSMGTEARRPPQEFIPPVPDPLWNLQEDAASTMTRLCLALHLNSHPSIPCLRNNNNNKPSSHSKQPRRRQPTSSRNNNRQPQPGMLLLHVPSVYTLLRLRLRLSSVRWVTFVFPRASNLLQLLQLLDPDVAAEETQGNSKSHNRF</sequence>
<dbReference type="GO" id="GO:0000932">
    <property type="term" value="C:P-body"/>
    <property type="evidence" value="ECO:0007669"/>
    <property type="project" value="TreeGrafter"/>
</dbReference>
<dbReference type="GO" id="GO:0034063">
    <property type="term" value="P:stress granule assembly"/>
    <property type="evidence" value="ECO:0007669"/>
    <property type="project" value="TreeGrafter"/>
</dbReference>
<gene>
    <name evidence="3" type="ORF">BDP27DRAFT_1054990</name>
</gene>
<comment type="caution">
    <text evidence="3">The sequence shown here is derived from an EMBL/GenBank/DDBJ whole genome shotgun (WGS) entry which is preliminary data.</text>
</comment>